<dbReference type="PANTHER" id="PTHR28630:SF3">
    <property type="entry name" value="PEROXIREDOXIN-LIKE 2C"/>
    <property type="match status" value="1"/>
</dbReference>
<proteinExistence type="predicted"/>
<accession>A0A7S3PQ81</accession>
<evidence type="ECO:0000256" key="1">
    <source>
        <dbReference type="SAM" id="MobiDB-lite"/>
    </source>
</evidence>
<dbReference type="SUPFAM" id="SSF52833">
    <property type="entry name" value="Thioredoxin-like"/>
    <property type="match status" value="1"/>
</dbReference>
<dbReference type="PANTHER" id="PTHR28630">
    <property type="match status" value="1"/>
</dbReference>
<dbReference type="Gene3D" id="3.40.30.10">
    <property type="entry name" value="Glutaredoxin"/>
    <property type="match status" value="1"/>
</dbReference>
<organism evidence="2">
    <name type="scientific">Aplanochytrium stocchinoi</name>
    <dbReference type="NCBI Taxonomy" id="215587"/>
    <lineage>
        <taxon>Eukaryota</taxon>
        <taxon>Sar</taxon>
        <taxon>Stramenopiles</taxon>
        <taxon>Bigyra</taxon>
        <taxon>Labyrinthulomycetes</taxon>
        <taxon>Thraustochytrida</taxon>
        <taxon>Thraustochytriidae</taxon>
        <taxon>Aplanochytrium</taxon>
    </lineage>
</organism>
<dbReference type="AlphaFoldDB" id="A0A7S3PQ81"/>
<gene>
    <name evidence="2" type="ORF">ASTO00021_LOCUS16515</name>
</gene>
<dbReference type="InterPro" id="IPR032801">
    <property type="entry name" value="PXL2A/B/C"/>
</dbReference>
<protein>
    <recommendedName>
        <fullName evidence="3">Alkyl hydroperoxide reductase subunit C/ Thiol specific antioxidant domain-containing protein</fullName>
    </recommendedName>
</protein>
<feature type="region of interest" description="Disordered" evidence="1">
    <location>
        <begin position="20"/>
        <end position="40"/>
    </location>
</feature>
<evidence type="ECO:0000313" key="2">
    <source>
        <dbReference type="EMBL" id="CAE0446524.1"/>
    </source>
</evidence>
<sequence length="194" mass="21502">MGNCFAPTAKGGKSVERRNAVEKNKGDSKNQNLNQSRNLNFSDKYGNFSVSRVETSITNNVKTRVQSGKPQVFKLKDIWNGSPVVFYLFRRFGCPLCRNTALKISNVGPILEKHGVKLVGIGLSYRSIDGMIQGNYWGDNDIYVNEGAALYKALELKIVPWSSVVSKQVVDLNAESKESGVVGDFHVRSLEQGR</sequence>
<evidence type="ECO:0008006" key="3">
    <source>
        <dbReference type="Google" id="ProtNLM"/>
    </source>
</evidence>
<reference evidence="2" key="1">
    <citation type="submission" date="2021-01" db="EMBL/GenBank/DDBJ databases">
        <authorList>
            <person name="Corre E."/>
            <person name="Pelletier E."/>
            <person name="Niang G."/>
            <person name="Scheremetjew M."/>
            <person name="Finn R."/>
            <person name="Kale V."/>
            <person name="Holt S."/>
            <person name="Cochrane G."/>
            <person name="Meng A."/>
            <person name="Brown T."/>
            <person name="Cohen L."/>
        </authorList>
    </citation>
    <scope>NUCLEOTIDE SEQUENCE</scope>
    <source>
        <strain evidence="2">GSBS06</strain>
    </source>
</reference>
<dbReference type="InterPro" id="IPR036249">
    <property type="entry name" value="Thioredoxin-like_sf"/>
</dbReference>
<dbReference type="EMBL" id="HBIN01021543">
    <property type="protein sequence ID" value="CAE0446524.1"/>
    <property type="molecule type" value="Transcribed_RNA"/>
</dbReference>
<name>A0A7S3PQ81_9STRA</name>
<feature type="compositionally biased region" description="Polar residues" evidence="1">
    <location>
        <begin position="29"/>
        <end position="40"/>
    </location>
</feature>